<feature type="coiled-coil region" evidence="1">
    <location>
        <begin position="815"/>
        <end position="852"/>
    </location>
</feature>
<feature type="compositionally biased region" description="Polar residues" evidence="2">
    <location>
        <begin position="593"/>
        <end position="612"/>
    </location>
</feature>
<dbReference type="GeneID" id="7837699"/>
<organism evidence="3 4">
    <name type="scientific">Tetrahymena thermophila (strain SB210)</name>
    <dbReference type="NCBI Taxonomy" id="312017"/>
    <lineage>
        <taxon>Eukaryota</taxon>
        <taxon>Sar</taxon>
        <taxon>Alveolata</taxon>
        <taxon>Ciliophora</taxon>
        <taxon>Intramacronucleata</taxon>
        <taxon>Oligohymenophorea</taxon>
        <taxon>Hymenostomatida</taxon>
        <taxon>Tetrahymenina</taxon>
        <taxon>Tetrahymenidae</taxon>
        <taxon>Tetrahymena</taxon>
    </lineage>
</organism>
<evidence type="ECO:0000313" key="4">
    <source>
        <dbReference type="Proteomes" id="UP000009168"/>
    </source>
</evidence>
<protein>
    <submittedName>
        <fullName evidence="3">Uncharacterized protein</fullName>
    </submittedName>
</protein>
<feature type="compositionally biased region" description="Basic and acidic residues" evidence="2">
    <location>
        <begin position="1063"/>
        <end position="1075"/>
    </location>
</feature>
<feature type="region of interest" description="Disordered" evidence="2">
    <location>
        <begin position="61"/>
        <end position="109"/>
    </location>
</feature>
<feature type="region of interest" description="Disordered" evidence="2">
    <location>
        <begin position="1097"/>
        <end position="1116"/>
    </location>
</feature>
<feature type="region of interest" description="Disordered" evidence="2">
    <location>
        <begin position="506"/>
        <end position="691"/>
    </location>
</feature>
<feature type="compositionally biased region" description="Polar residues" evidence="2">
    <location>
        <begin position="650"/>
        <end position="662"/>
    </location>
</feature>
<feature type="compositionally biased region" description="Basic and acidic residues" evidence="2">
    <location>
        <begin position="80"/>
        <end position="108"/>
    </location>
</feature>
<feature type="compositionally biased region" description="Polar residues" evidence="2">
    <location>
        <begin position="159"/>
        <end position="201"/>
    </location>
</feature>
<proteinExistence type="predicted"/>
<feature type="compositionally biased region" description="Low complexity" evidence="2">
    <location>
        <begin position="534"/>
        <end position="553"/>
    </location>
</feature>
<feature type="compositionally biased region" description="Polar residues" evidence="2">
    <location>
        <begin position="127"/>
        <end position="152"/>
    </location>
</feature>
<dbReference type="KEGG" id="tet:TTHERM_00219230"/>
<feature type="compositionally biased region" description="Basic and acidic residues" evidence="2">
    <location>
        <begin position="1097"/>
        <end position="1109"/>
    </location>
</feature>
<dbReference type="AlphaFoldDB" id="I7M8Z6"/>
<dbReference type="InParanoid" id="I7M8Z6"/>
<evidence type="ECO:0000256" key="2">
    <source>
        <dbReference type="SAM" id="MobiDB-lite"/>
    </source>
</evidence>
<feature type="compositionally biased region" description="Low complexity" evidence="2">
    <location>
        <begin position="632"/>
        <end position="649"/>
    </location>
</feature>
<reference evidence="4" key="1">
    <citation type="journal article" date="2006" name="PLoS Biol.">
        <title>Macronuclear genome sequence of the ciliate Tetrahymena thermophila, a model eukaryote.</title>
        <authorList>
            <person name="Eisen J.A."/>
            <person name="Coyne R.S."/>
            <person name="Wu M."/>
            <person name="Wu D."/>
            <person name="Thiagarajan M."/>
            <person name="Wortman J.R."/>
            <person name="Badger J.H."/>
            <person name="Ren Q."/>
            <person name="Amedeo P."/>
            <person name="Jones K.M."/>
            <person name="Tallon L.J."/>
            <person name="Delcher A.L."/>
            <person name="Salzberg S.L."/>
            <person name="Silva J.C."/>
            <person name="Haas B.J."/>
            <person name="Majoros W.H."/>
            <person name="Farzad M."/>
            <person name="Carlton J.M."/>
            <person name="Smith R.K. Jr."/>
            <person name="Garg J."/>
            <person name="Pearlman R.E."/>
            <person name="Karrer K.M."/>
            <person name="Sun L."/>
            <person name="Manning G."/>
            <person name="Elde N.C."/>
            <person name="Turkewitz A.P."/>
            <person name="Asai D.J."/>
            <person name="Wilkes D.E."/>
            <person name="Wang Y."/>
            <person name="Cai H."/>
            <person name="Collins K."/>
            <person name="Stewart B.A."/>
            <person name="Lee S.R."/>
            <person name="Wilamowska K."/>
            <person name="Weinberg Z."/>
            <person name="Ruzzo W.L."/>
            <person name="Wloga D."/>
            <person name="Gaertig J."/>
            <person name="Frankel J."/>
            <person name="Tsao C.-C."/>
            <person name="Gorovsky M.A."/>
            <person name="Keeling P.J."/>
            <person name="Waller R.F."/>
            <person name="Patron N.J."/>
            <person name="Cherry J.M."/>
            <person name="Stover N.A."/>
            <person name="Krieger C.J."/>
            <person name="del Toro C."/>
            <person name="Ryder H.F."/>
            <person name="Williamson S.C."/>
            <person name="Barbeau R.A."/>
            <person name="Hamilton E.P."/>
            <person name="Orias E."/>
        </authorList>
    </citation>
    <scope>NUCLEOTIDE SEQUENCE [LARGE SCALE GENOMIC DNA]</scope>
    <source>
        <strain evidence="4">SB210</strain>
    </source>
</reference>
<feature type="coiled-coil region" evidence="1">
    <location>
        <begin position="298"/>
        <end position="325"/>
    </location>
</feature>
<dbReference type="Proteomes" id="UP000009168">
    <property type="component" value="Unassembled WGS sequence"/>
</dbReference>
<feature type="compositionally biased region" description="Polar residues" evidence="2">
    <location>
        <begin position="571"/>
        <end position="585"/>
    </location>
</feature>
<keyword evidence="4" id="KW-1185">Reference proteome</keyword>
<feature type="region of interest" description="Disordered" evidence="2">
    <location>
        <begin position="1063"/>
        <end position="1083"/>
    </location>
</feature>
<dbReference type="RefSeq" id="XP_001020595.1">
    <property type="nucleotide sequence ID" value="XM_001020595.2"/>
</dbReference>
<accession>I7M8Z6</accession>
<dbReference type="HOGENOM" id="CLU_276890_0_0_1"/>
<gene>
    <name evidence="3" type="ORF">TTHERM_00219230</name>
</gene>
<dbReference type="OMA" id="QVEENDY"/>
<feature type="compositionally biased region" description="Basic and acidic residues" evidence="2">
    <location>
        <begin position="613"/>
        <end position="623"/>
    </location>
</feature>
<keyword evidence="1" id="KW-0175">Coiled coil</keyword>
<sequence>MNNHSSAQSAISSHTKYSAKSQISNITNQNPASGQSAYGQKTKQQIAQEVELAEDDIMKRYMEQQEKHKQLMIQNQKRRKDQEKKLKEEMEKKKKQEEQELLKRKETKQQAYVKFLRSNATKVADNLKQNKSNTNENGNQVKKKASTANQQKRPAYIVVSNTDQNKTVTSDLSKPKRQWNTAKSNSQNTNNQDKNLSQNENRVPVPLEEYYADQKKQSQNNIENKAKEMNFDALDLNIPSGKDDFERIKKMYAKQNQVKGNDFIVNFEKEWNDDDDSLDNLKQSKLLESLDLSTVQKKKNKQIQDDQLQKKVKNIKSQFDNIQENDSFDENEYEQEKFEELVINKGETSKENKDINQDKSSRAQLQQKLKQGSKQTMNDQQHVKKVKEKEIIKQKQAINKNESALIREAIGFDDEDMQGGSDNDEDIGIALGFKDKVQNDKLQQKSTKQVKIEQTADIGLTEAKLQLHNEIMEGTISLENQKYDVLSWANNKQKEVEEVFSQVSGKVSNATSKLTKPVSAKLVKDDKKPPIVRSNTNNNLSQQNQQQIISQQRKQNEQDANSIVSEDKMQRQNIRQISANRNAQISKEKNNQQERQFSTDKQLSDQNQNNQKAQHDKSKDRKPQIVQPPPSKQKYQKNYQNKIAQNNQQDSNSEVASSNQGRVSKFKQKLQWNVQQSRRNKTKSPDSVGTRDEDINVEEFLRDDLININKEEMQLQQEIYELHFDNIDKIRDVESRHNVNLNLVSSKQVKELESNPSTIIKPIKPIYEYSEQELEQSLIRLDKALAKKTIQSQQQMPTQINPQIQNGYQQNFNDLKSQQQTYQNQQQLQNQIQNNQQQVKQLNQKLNGQNDLNQGNQQNLQINLNNNINNFQQQIAPNNMIAQQLQILQQQQQLLLQQIVATQQNQNNLELNPPPVLQNQVNSMKVQQILNANQLTYKNLAEQNESLNKIEQNFSSDSGKLEKYDKKDKAEANDQNMYISPQFGINNHAKKDSLLNNNIKNVTNNVSLTSQQQYQQSQYNYDINDLQSISQVNSIVPSNNAEQRRQKLKDELDEEVESKISEIKSKIQQNKDKEQPNSYKQKHIIKKEIKHKKVVGLKEEKQSQLKETQDDNTEGVIKFAGNDKLKALLLDNVEEEDSHNYNQDNSFD</sequence>
<evidence type="ECO:0000256" key="1">
    <source>
        <dbReference type="SAM" id="Coils"/>
    </source>
</evidence>
<dbReference type="OrthoDB" id="313605at2759"/>
<dbReference type="EMBL" id="GG662621">
    <property type="protein sequence ID" value="EAS00350.1"/>
    <property type="molecule type" value="Genomic_DNA"/>
</dbReference>
<dbReference type="eggNOG" id="ENOG502T0K8">
    <property type="taxonomic scope" value="Eukaryota"/>
</dbReference>
<name>I7M8Z6_TETTS</name>
<feature type="region of interest" description="Disordered" evidence="2">
    <location>
        <begin position="342"/>
        <end position="387"/>
    </location>
</feature>
<feature type="region of interest" description="Disordered" evidence="2">
    <location>
        <begin position="1"/>
        <end position="46"/>
    </location>
</feature>
<feature type="compositionally biased region" description="Basic and acidic residues" evidence="2">
    <location>
        <begin position="342"/>
        <end position="361"/>
    </location>
</feature>
<feature type="region of interest" description="Disordered" evidence="2">
    <location>
        <begin position="122"/>
        <end position="202"/>
    </location>
</feature>
<evidence type="ECO:0000313" key="3">
    <source>
        <dbReference type="EMBL" id="EAS00350.1"/>
    </source>
</evidence>